<accession>A0A152A226</accession>
<sequence length="335" mass="38679">MTLLLFNRSSTKHDYDSSDSSLVFSKEHIDNLDKIVYFSSGLGIIGALFIILSYLIFRSSRNFSTRLIMFLSLSDLMSAISYLPFGRESKALCDLQGMGLVFFLSSSYFWTMTISISLFLVFFTEKYELNYLMKYFHAICWGIPMFSTLVSLIFNAYGLTGSWCFIEDPTSFFRLFYYLPLIVVFLINLSVFVAIRWKISKHSNSMVAKVNIVVSFYLIAFALSQLPTIINSIQNFIYPTQPIYGLFAAQLFLQPLQGFLNFIVYGYNEGFINNYIEFIEKYLCRCRKSRELKQIDVNSGLLVDYDNSDDDETPTNRIDQLIIDDYSNSSLLLIN</sequence>
<dbReference type="FunCoup" id="A0A152A226">
    <property type="interactions" value="17"/>
</dbReference>
<dbReference type="Pfam" id="PF05462">
    <property type="entry name" value="Dicty_CAR"/>
    <property type="match status" value="1"/>
</dbReference>
<proteinExistence type="inferred from homology"/>
<dbReference type="GO" id="GO:0007166">
    <property type="term" value="P:cell surface receptor signaling pathway"/>
    <property type="evidence" value="ECO:0007669"/>
    <property type="project" value="InterPro"/>
</dbReference>
<dbReference type="PROSITE" id="PS50262">
    <property type="entry name" value="G_PROTEIN_RECEP_F1_2"/>
    <property type="match status" value="1"/>
</dbReference>
<dbReference type="EMBL" id="LODT01000016">
    <property type="protein sequence ID" value="KYR00303.1"/>
    <property type="molecule type" value="Genomic_DNA"/>
</dbReference>
<evidence type="ECO:0000256" key="3">
    <source>
        <dbReference type="ARBA" id="ARBA00022692"/>
    </source>
</evidence>
<evidence type="ECO:0000313" key="12">
    <source>
        <dbReference type="EMBL" id="KYR00303.1"/>
    </source>
</evidence>
<feature type="transmembrane region" description="Helical" evidence="9">
    <location>
        <begin position="177"/>
        <end position="195"/>
    </location>
</feature>
<name>A0A152A226_TIELA</name>
<dbReference type="Gene3D" id="1.20.1070.10">
    <property type="entry name" value="Rhodopsin 7-helix transmembrane proteins"/>
    <property type="match status" value="1"/>
</dbReference>
<dbReference type="GO" id="GO:0007189">
    <property type="term" value="P:adenylate cyclase-activating G protein-coupled receptor signaling pathway"/>
    <property type="evidence" value="ECO:0007669"/>
    <property type="project" value="TreeGrafter"/>
</dbReference>
<reference evidence="12 13" key="1">
    <citation type="submission" date="2015-12" db="EMBL/GenBank/DDBJ databases">
        <title>Dictyostelia acquired genes for synthesis and detection of signals that induce cell-type specialization by lateral gene transfer from prokaryotes.</title>
        <authorList>
            <person name="Gloeckner G."/>
            <person name="Schaap P."/>
        </authorList>
    </citation>
    <scope>NUCLEOTIDE SEQUENCE [LARGE SCALE GENOMIC DNA]</scope>
    <source>
        <strain evidence="12 13">TK</strain>
    </source>
</reference>
<dbReference type="STRING" id="361077.A0A152A226"/>
<organism evidence="12 13">
    <name type="scientific">Tieghemostelium lacteum</name>
    <name type="common">Slime mold</name>
    <name type="synonym">Dictyostelium lacteum</name>
    <dbReference type="NCBI Taxonomy" id="361077"/>
    <lineage>
        <taxon>Eukaryota</taxon>
        <taxon>Amoebozoa</taxon>
        <taxon>Evosea</taxon>
        <taxon>Eumycetozoa</taxon>
        <taxon>Dictyostelia</taxon>
        <taxon>Dictyosteliales</taxon>
        <taxon>Raperosteliaceae</taxon>
        <taxon>Tieghemostelium</taxon>
    </lineage>
</organism>
<feature type="transmembrane region" description="Helical" evidence="9">
    <location>
        <begin position="135"/>
        <end position="157"/>
    </location>
</feature>
<keyword evidence="7 12" id="KW-0675">Receptor</keyword>
<evidence type="ECO:0000259" key="11">
    <source>
        <dbReference type="PROSITE" id="PS50262"/>
    </source>
</evidence>
<dbReference type="PANTHER" id="PTHR23112">
    <property type="entry name" value="G PROTEIN-COUPLED RECEPTOR 157-RELATED"/>
    <property type="match status" value="1"/>
</dbReference>
<dbReference type="InterPro" id="IPR017452">
    <property type="entry name" value="GPCR_Rhodpsn_7TM"/>
</dbReference>
<evidence type="ECO:0000256" key="6">
    <source>
        <dbReference type="ARBA" id="ARBA00023136"/>
    </source>
</evidence>
<gene>
    <name evidence="12" type="ORF">DLAC_03472</name>
</gene>
<dbReference type="OMA" id="PRICIVQ"/>
<evidence type="ECO:0000256" key="4">
    <source>
        <dbReference type="ARBA" id="ARBA00022989"/>
    </source>
</evidence>
<evidence type="ECO:0000256" key="1">
    <source>
        <dbReference type="ARBA" id="ARBA00004141"/>
    </source>
</evidence>
<dbReference type="OrthoDB" id="17520at2759"/>
<dbReference type="PRINTS" id="PR02000">
    <property type="entry name" value="GCR1PLANT"/>
</dbReference>
<protein>
    <submittedName>
        <fullName evidence="12">cAMP receptor-like protein</fullName>
    </submittedName>
</protein>
<dbReference type="InParanoid" id="A0A152A226"/>
<dbReference type="GO" id="GO:0005886">
    <property type="term" value="C:plasma membrane"/>
    <property type="evidence" value="ECO:0007669"/>
    <property type="project" value="TreeGrafter"/>
</dbReference>
<evidence type="ECO:0000256" key="9">
    <source>
        <dbReference type="SAM" id="Phobius"/>
    </source>
</evidence>
<keyword evidence="4 9" id="KW-1133">Transmembrane helix</keyword>
<comment type="caution">
    <text evidence="12">The sequence shown here is derived from an EMBL/GenBank/DDBJ whole genome shotgun (WGS) entry which is preliminary data.</text>
</comment>
<dbReference type="InterPro" id="IPR022340">
    <property type="entry name" value="GPCR_GCR1_put"/>
</dbReference>
<dbReference type="InterPro" id="IPR017981">
    <property type="entry name" value="GPCR_2-like_7TM"/>
</dbReference>
<evidence type="ECO:0000259" key="10">
    <source>
        <dbReference type="PROSITE" id="PS50261"/>
    </source>
</evidence>
<keyword evidence="5" id="KW-0297">G-protein coupled receptor</keyword>
<keyword evidence="8" id="KW-0807">Transducer</keyword>
<feature type="transmembrane region" description="Helical" evidence="9">
    <location>
        <begin position="97"/>
        <end position="123"/>
    </location>
</feature>
<evidence type="ECO:0000313" key="13">
    <source>
        <dbReference type="Proteomes" id="UP000076078"/>
    </source>
</evidence>
<evidence type="ECO:0000256" key="8">
    <source>
        <dbReference type="ARBA" id="ARBA00023224"/>
    </source>
</evidence>
<feature type="transmembrane region" description="Helical" evidence="9">
    <location>
        <begin position="35"/>
        <end position="55"/>
    </location>
</feature>
<dbReference type="PANTHER" id="PTHR23112:SF8">
    <property type="entry name" value="CYCLIC AMP RECEPTOR-LIKE PROTEIN A"/>
    <property type="match status" value="1"/>
</dbReference>
<dbReference type="Proteomes" id="UP000076078">
    <property type="component" value="Unassembled WGS sequence"/>
</dbReference>
<dbReference type="InterPro" id="IPR022343">
    <property type="entry name" value="GCR1-cAMP_receptor"/>
</dbReference>
<evidence type="ECO:0000256" key="2">
    <source>
        <dbReference type="ARBA" id="ARBA00008360"/>
    </source>
</evidence>
<dbReference type="GO" id="GO:0004930">
    <property type="term" value="F:G protein-coupled receptor activity"/>
    <property type="evidence" value="ECO:0007669"/>
    <property type="project" value="UniProtKB-KW"/>
</dbReference>
<comment type="subcellular location">
    <subcellularLocation>
        <location evidence="1">Membrane</location>
        <topology evidence="1">Multi-pass membrane protein</topology>
    </subcellularLocation>
</comment>
<keyword evidence="13" id="KW-1185">Reference proteome</keyword>
<feature type="transmembrane region" description="Helical" evidence="9">
    <location>
        <begin position="207"/>
        <end position="226"/>
    </location>
</feature>
<keyword evidence="3 9" id="KW-0812">Transmembrane</keyword>
<dbReference type="PRINTS" id="PR02001">
    <property type="entry name" value="GCR1CAMPR"/>
</dbReference>
<dbReference type="PROSITE" id="PS50261">
    <property type="entry name" value="G_PROTEIN_RECEP_F2_4"/>
    <property type="match status" value="1"/>
</dbReference>
<dbReference type="SUPFAM" id="SSF81321">
    <property type="entry name" value="Family A G protein-coupled receptor-like"/>
    <property type="match status" value="1"/>
</dbReference>
<dbReference type="AlphaFoldDB" id="A0A152A226"/>
<keyword evidence="6 9" id="KW-0472">Membrane</keyword>
<feature type="domain" description="G-protein coupled receptors family 1 profile" evidence="11">
    <location>
        <begin position="110"/>
        <end position="265"/>
    </location>
</feature>
<evidence type="ECO:0000256" key="7">
    <source>
        <dbReference type="ARBA" id="ARBA00023170"/>
    </source>
</evidence>
<evidence type="ECO:0000256" key="5">
    <source>
        <dbReference type="ARBA" id="ARBA00023040"/>
    </source>
</evidence>
<feature type="transmembrane region" description="Helical" evidence="9">
    <location>
        <begin position="67"/>
        <end position="85"/>
    </location>
</feature>
<comment type="similarity">
    <text evidence="2">Belongs to the G-protein coupled receptor 5 family.</text>
</comment>
<feature type="domain" description="G-protein coupled receptors family 2 profile 2" evidence="10">
    <location>
        <begin position="32"/>
        <end position="269"/>
    </location>
</feature>